<organism evidence="2 3">
    <name type="scientific">Cotesia glomerata</name>
    <name type="common">Lepidopteran parasitic wasp</name>
    <name type="synonym">Apanteles glomeratus</name>
    <dbReference type="NCBI Taxonomy" id="32391"/>
    <lineage>
        <taxon>Eukaryota</taxon>
        <taxon>Metazoa</taxon>
        <taxon>Ecdysozoa</taxon>
        <taxon>Arthropoda</taxon>
        <taxon>Hexapoda</taxon>
        <taxon>Insecta</taxon>
        <taxon>Pterygota</taxon>
        <taxon>Neoptera</taxon>
        <taxon>Endopterygota</taxon>
        <taxon>Hymenoptera</taxon>
        <taxon>Apocrita</taxon>
        <taxon>Ichneumonoidea</taxon>
        <taxon>Braconidae</taxon>
        <taxon>Microgastrinae</taxon>
        <taxon>Cotesia</taxon>
    </lineage>
</organism>
<dbReference type="AlphaFoldDB" id="A0AAV7J216"/>
<name>A0AAV7J216_COTGL</name>
<gene>
    <name evidence="2" type="ORF">KQX54_013566</name>
</gene>
<proteinExistence type="predicted"/>
<protein>
    <submittedName>
        <fullName evidence="2">Uncharacterized protein</fullName>
    </submittedName>
</protein>
<evidence type="ECO:0000256" key="1">
    <source>
        <dbReference type="SAM" id="MobiDB-lite"/>
    </source>
</evidence>
<reference evidence="2 3" key="1">
    <citation type="journal article" date="2021" name="J. Hered.">
        <title>A chromosome-level genome assembly of the parasitoid wasp, Cotesia glomerata (Hymenoptera: Braconidae).</title>
        <authorList>
            <person name="Pinto B.J."/>
            <person name="Weis J.J."/>
            <person name="Gamble T."/>
            <person name="Ode P.J."/>
            <person name="Paul R."/>
            <person name="Zaspel J.M."/>
        </authorList>
    </citation>
    <scope>NUCLEOTIDE SEQUENCE [LARGE SCALE GENOMIC DNA]</scope>
    <source>
        <strain evidence="2">CgM1</strain>
    </source>
</reference>
<accession>A0AAV7J216</accession>
<keyword evidence="3" id="KW-1185">Reference proteome</keyword>
<sequence length="386" mass="42242">MSRSKSNVSTTGVNSPAVDTSNTDANSPIAVLRVKSPAPAKLEPSPRVLSMRLVWSHMWSTESNTAIERDSVALGVNSPTLNDRGIETKSAVDATGVNSPALSKTLTKVKSVVNATAVNSPAVVTGTINTSSSTAVLRVTSPAPSPTNITVRSKVSTTGVNSPAPSKTLTKIEGVVNATGVNSPAIGKGTINTSNSTACDVREKLLSIDKSVSKTVYGRQRSDEREFLRLYVKANRSQILRDARIGTELQHTISRGTANVSKIATIIANHRDTIDFEHFNRSEAKKSHRFSTTSLRSVKIDYINTLIRSRYDEIRTKLENIPRIENVPNAIIEEFDAQEQFLEIERREVHQEVVQRTAPSKKRRNSLDIIVEQNNKVVTTTRMRKS</sequence>
<evidence type="ECO:0000313" key="3">
    <source>
        <dbReference type="Proteomes" id="UP000826195"/>
    </source>
</evidence>
<evidence type="ECO:0000313" key="2">
    <source>
        <dbReference type="EMBL" id="KAH0564719.1"/>
    </source>
</evidence>
<dbReference type="Proteomes" id="UP000826195">
    <property type="component" value="Unassembled WGS sequence"/>
</dbReference>
<feature type="region of interest" description="Disordered" evidence="1">
    <location>
        <begin position="1"/>
        <end position="24"/>
    </location>
</feature>
<dbReference type="EMBL" id="JAHXZJ010000002">
    <property type="protein sequence ID" value="KAH0564719.1"/>
    <property type="molecule type" value="Genomic_DNA"/>
</dbReference>
<comment type="caution">
    <text evidence="2">The sequence shown here is derived from an EMBL/GenBank/DDBJ whole genome shotgun (WGS) entry which is preliminary data.</text>
</comment>